<organism evidence="1 2">
    <name type="scientific">Collybiopsis luxurians FD-317 M1</name>
    <dbReference type="NCBI Taxonomy" id="944289"/>
    <lineage>
        <taxon>Eukaryota</taxon>
        <taxon>Fungi</taxon>
        <taxon>Dikarya</taxon>
        <taxon>Basidiomycota</taxon>
        <taxon>Agaricomycotina</taxon>
        <taxon>Agaricomycetes</taxon>
        <taxon>Agaricomycetidae</taxon>
        <taxon>Agaricales</taxon>
        <taxon>Marasmiineae</taxon>
        <taxon>Omphalotaceae</taxon>
        <taxon>Collybiopsis</taxon>
        <taxon>Collybiopsis luxurians</taxon>
    </lineage>
</organism>
<dbReference type="EMBL" id="KN834795">
    <property type="protein sequence ID" value="KIK56783.1"/>
    <property type="molecule type" value="Genomic_DNA"/>
</dbReference>
<dbReference type="HOGENOM" id="CLU_1981827_0_0_1"/>
<dbReference type="Proteomes" id="UP000053593">
    <property type="component" value="Unassembled WGS sequence"/>
</dbReference>
<protein>
    <submittedName>
        <fullName evidence="1">Uncharacterized protein</fullName>
    </submittedName>
</protein>
<name>A0A0D0CND9_9AGAR</name>
<proteinExistence type="predicted"/>
<evidence type="ECO:0000313" key="2">
    <source>
        <dbReference type="Proteomes" id="UP000053593"/>
    </source>
</evidence>
<dbReference type="AlphaFoldDB" id="A0A0D0CND9"/>
<gene>
    <name evidence="1" type="ORF">GYMLUDRAFT_61818</name>
</gene>
<reference evidence="1 2" key="1">
    <citation type="submission" date="2014-04" db="EMBL/GenBank/DDBJ databases">
        <title>Evolutionary Origins and Diversification of the Mycorrhizal Mutualists.</title>
        <authorList>
            <consortium name="DOE Joint Genome Institute"/>
            <consortium name="Mycorrhizal Genomics Consortium"/>
            <person name="Kohler A."/>
            <person name="Kuo A."/>
            <person name="Nagy L.G."/>
            <person name="Floudas D."/>
            <person name="Copeland A."/>
            <person name="Barry K.W."/>
            <person name="Cichocki N."/>
            <person name="Veneault-Fourrey C."/>
            <person name="LaButti K."/>
            <person name="Lindquist E.A."/>
            <person name="Lipzen A."/>
            <person name="Lundell T."/>
            <person name="Morin E."/>
            <person name="Murat C."/>
            <person name="Riley R."/>
            <person name="Ohm R."/>
            <person name="Sun H."/>
            <person name="Tunlid A."/>
            <person name="Henrissat B."/>
            <person name="Grigoriev I.V."/>
            <person name="Hibbett D.S."/>
            <person name="Martin F."/>
        </authorList>
    </citation>
    <scope>NUCLEOTIDE SEQUENCE [LARGE SCALE GENOMIC DNA]</scope>
    <source>
        <strain evidence="1 2">FD-317 M1</strain>
    </source>
</reference>
<evidence type="ECO:0000313" key="1">
    <source>
        <dbReference type="EMBL" id="KIK56783.1"/>
    </source>
</evidence>
<accession>A0A0D0CND9</accession>
<sequence>MDDLQSKICNHKCPMFQLTFGPYPGCTETKFLELTGITSGLESFLPNLQEYLDCNVSMDINFELSTLVLCTLAAPSPLRIGADLGAFYASSTKKIVNMNSCITLINRAGKLCQEIQPNLSRHICLT</sequence>
<keyword evidence="2" id="KW-1185">Reference proteome</keyword>